<dbReference type="CDD" id="cd04301">
    <property type="entry name" value="NAT_SF"/>
    <property type="match status" value="1"/>
</dbReference>
<dbReference type="Pfam" id="PF00583">
    <property type="entry name" value="Acetyltransf_1"/>
    <property type="match status" value="1"/>
</dbReference>
<dbReference type="EMBL" id="LVYU01000083">
    <property type="protein sequence ID" value="KZB00973.1"/>
    <property type="molecule type" value="Genomic_DNA"/>
</dbReference>
<comment type="caution">
    <text evidence="2">The sequence shown here is derived from an EMBL/GenBank/DDBJ whole genome shotgun (WGS) entry which is preliminary data.</text>
</comment>
<dbReference type="InterPro" id="IPR016181">
    <property type="entry name" value="Acyl_CoA_acyltransferase"/>
</dbReference>
<dbReference type="SUPFAM" id="SSF55729">
    <property type="entry name" value="Acyl-CoA N-acyltransferases (Nat)"/>
    <property type="match status" value="1"/>
</dbReference>
<evidence type="ECO:0000259" key="1">
    <source>
        <dbReference type="PROSITE" id="PS51186"/>
    </source>
</evidence>
<proteinExistence type="predicted"/>
<organism evidence="2">
    <name type="scientific">Rhizobium leguminosarum</name>
    <dbReference type="NCBI Taxonomy" id="384"/>
    <lineage>
        <taxon>Bacteria</taxon>
        <taxon>Pseudomonadati</taxon>
        <taxon>Pseudomonadota</taxon>
        <taxon>Alphaproteobacteria</taxon>
        <taxon>Hyphomicrobiales</taxon>
        <taxon>Rhizobiaceae</taxon>
        <taxon>Rhizobium/Agrobacterium group</taxon>
        <taxon>Rhizobium</taxon>
    </lineage>
</organism>
<reference evidence="2" key="1">
    <citation type="submission" date="2016-03" db="EMBL/GenBank/DDBJ databases">
        <title>Microsymbionts genomes from the relict species Vavilovia formosa.</title>
        <authorList>
            <person name="Chirak E."/>
            <person name="Kimeklis A."/>
            <person name="Kopat V."/>
            <person name="Andronov E."/>
        </authorList>
    </citation>
    <scope>NUCLEOTIDE SEQUENCE [LARGE SCALE GENOMIC DNA]</scope>
    <source>
        <strain evidence="2">Vaf12</strain>
    </source>
</reference>
<feature type="domain" description="N-acetyltransferase" evidence="1">
    <location>
        <begin position="5"/>
        <end position="157"/>
    </location>
</feature>
<protein>
    <submittedName>
        <fullName evidence="2">Phosphonate transporter</fullName>
    </submittedName>
</protein>
<gene>
    <name evidence="2" type="ORF">A4A59_15435</name>
</gene>
<dbReference type="PROSITE" id="PS51186">
    <property type="entry name" value="GNAT"/>
    <property type="match status" value="1"/>
</dbReference>
<dbReference type="GO" id="GO:0016747">
    <property type="term" value="F:acyltransferase activity, transferring groups other than amino-acyl groups"/>
    <property type="evidence" value="ECO:0007669"/>
    <property type="project" value="InterPro"/>
</dbReference>
<dbReference type="InterPro" id="IPR000182">
    <property type="entry name" value="GNAT_dom"/>
</dbReference>
<sequence>MSDEVIIRELVGLDQAMTIFPLYSQVSRLSEAVVCQRLSAMFAQSNYRCIAAYIDERMVGASGFWTGTQLWCGKYIEADNLVVDSAVRSQGIGGKMMAWIEAEAERTECAVIRIAMVLGRERTHQFYARNGYFDDGLLMVKALSRGAAEFPEYVSQQV</sequence>
<dbReference type="Gene3D" id="3.40.630.30">
    <property type="match status" value="1"/>
</dbReference>
<name>A0A154IKB3_RHILE</name>
<accession>A0A154IKB3</accession>
<dbReference type="AlphaFoldDB" id="A0A154IKB3"/>
<evidence type="ECO:0000313" key="2">
    <source>
        <dbReference type="EMBL" id="KZB00973.1"/>
    </source>
</evidence>
<dbReference type="RefSeq" id="WP_062941682.1">
    <property type="nucleotide sequence ID" value="NZ_CP171844.1"/>
</dbReference>